<evidence type="ECO:0000256" key="13">
    <source>
        <dbReference type="ARBA" id="ARBA00049886"/>
    </source>
</evidence>
<keyword evidence="8 14" id="KW-0862">Zinc</keyword>
<evidence type="ECO:0000256" key="15">
    <source>
        <dbReference type="PIRSR" id="PIRSR006769-1"/>
    </source>
</evidence>
<name>A0A1H0DN82_ALLAB</name>
<evidence type="ECO:0000256" key="10">
    <source>
        <dbReference type="ARBA" id="ARBA00023002"/>
    </source>
</evidence>
<feature type="binding site" evidence="16">
    <location>
        <position position="221"/>
    </location>
    <ligand>
        <name>NADP(+)</name>
        <dbReference type="ChEBI" id="CHEBI:58349"/>
    </ligand>
</feature>
<dbReference type="InterPro" id="IPR024072">
    <property type="entry name" value="DHFR-like_dom_sf"/>
</dbReference>
<dbReference type="eggNOG" id="COG0117">
    <property type="taxonomic scope" value="Bacteria"/>
</dbReference>
<comment type="catalytic activity">
    <reaction evidence="12 14">
        <text>5-amino-6-(5-phospho-D-ribitylamino)uracil + NADP(+) = 5-amino-6-(5-phospho-D-ribosylamino)uracil + NADPH + H(+)</text>
        <dbReference type="Rhea" id="RHEA:17845"/>
        <dbReference type="ChEBI" id="CHEBI:15378"/>
        <dbReference type="ChEBI" id="CHEBI:57783"/>
        <dbReference type="ChEBI" id="CHEBI:58349"/>
        <dbReference type="ChEBI" id="CHEBI:58421"/>
        <dbReference type="ChEBI" id="CHEBI:58453"/>
        <dbReference type="EC" id="1.1.1.193"/>
    </reaction>
</comment>
<dbReference type="Pfam" id="PF00383">
    <property type="entry name" value="dCMP_cyt_deam_1"/>
    <property type="match status" value="1"/>
</dbReference>
<comment type="similarity">
    <text evidence="5 14">In the C-terminal section; belongs to the HTP reductase family.</text>
</comment>
<feature type="active site" description="Proton donor" evidence="15">
    <location>
        <position position="66"/>
    </location>
</feature>
<proteinExistence type="inferred from homology"/>
<feature type="binding site" evidence="16">
    <location>
        <position position="218"/>
    </location>
    <ligand>
        <name>substrate</name>
    </ligand>
</feature>
<feature type="binding site" evidence="16">
    <location>
        <begin position="283"/>
        <end position="289"/>
    </location>
    <ligand>
        <name>NADP(+)</name>
        <dbReference type="ChEBI" id="CHEBI:58349"/>
    </ligand>
</feature>
<feature type="binding site" evidence="16">
    <location>
        <position position="184"/>
    </location>
    <ligand>
        <name>NADP(+)</name>
        <dbReference type="ChEBI" id="CHEBI:58349"/>
    </ligand>
</feature>
<dbReference type="GO" id="GO:0009231">
    <property type="term" value="P:riboflavin biosynthetic process"/>
    <property type="evidence" value="ECO:0007669"/>
    <property type="project" value="UniProtKB-UniPathway"/>
</dbReference>
<evidence type="ECO:0000256" key="1">
    <source>
        <dbReference type="ARBA" id="ARBA00002151"/>
    </source>
</evidence>
<evidence type="ECO:0000256" key="16">
    <source>
        <dbReference type="PIRSR" id="PIRSR006769-2"/>
    </source>
</evidence>
<dbReference type="PIRSF" id="PIRSF006769">
    <property type="entry name" value="RibD"/>
    <property type="match status" value="1"/>
</dbReference>
<comment type="cofactor">
    <cofactor evidence="14 17">
        <name>Zn(2+)</name>
        <dbReference type="ChEBI" id="CHEBI:29105"/>
    </cofactor>
    <text evidence="14 17">Binds 1 zinc ion.</text>
</comment>
<dbReference type="PANTHER" id="PTHR38011">
    <property type="entry name" value="DIHYDROFOLATE REDUCTASE FAMILY PROTEIN (AFU_ORTHOLOGUE AFUA_8G06820)"/>
    <property type="match status" value="1"/>
</dbReference>
<evidence type="ECO:0000256" key="4">
    <source>
        <dbReference type="ARBA" id="ARBA00005259"/>
    </source>
</evidence>
<feature type="binding site" evidence="16">
    <location>
        <position position="281"/>
    </location>
    <ligand>
        <name>substrate</name>
    </ligand>
</feature>
<dbReference type="GO" id="GO:0008703">
    <property type="term" value="F:5-amino-6-(5-phosphoribosylamino)uracil reductase activity"/>
    <property type="evidence" value="ECO:0007669"/>
    <property type="project" value="UniProtKB-EC"/>
</dbReference>
<dbReference type="NCBIfam" id="TIGR00326">
    <property type="entry name" value="eubact_ribD"/>
    <property type="match status" value="1"/>
</dbReference>
<keyword evidence="20" id="KW-1185">Reference proteome</keyword>
<organism evidence="19 20">
    <name type="scientific">Allokutzneria albata</name>
    <name type="common">Kibdelosporangium albatum</name>
    <dbReference type="NCBI Taxonomy" id="211114"/>
    <lineage>
        <taxon>Bacteria</taxon>
        <taxon>Bacillati</taxon>
        <taxon>Actinomycetota</taxon>
        <taxon>Actinomycetes</taxon>
        <taxon>Pseudonocardiales</taxon>
        <taxon>Pseudonocardiaceae</taxon>
        <taxon>Allokutzneria</taxon>
    </lineage>
</organism>
<evidence type="ECO:0000256" key="8">
    <source>
        <dbReference type="ARBA" id="ARBA00022833"/>
    </source>
</evidence>
<evidence type="ECO:0000313" key="19">
    <source>
        <dbReference type="EMBL" id="SDN71605.1"/>
    </source>
</evidence>
<dbReference type="Gene3D" id="3.40.140.10">
    <property type="entry name" value="Cytidine Deaminase, domain 2"/>
    <property type="match status" value="1"/>
</dbReference>
<feature type="binding site" evidence="17">
    <location>
        <position position="98"/>
    </location>
    <ligand>
        <name>Zn(2+)</name>
        <dbReference type="ChEBI" id="CHEBI:29105"/>
        <note>catalytic</note>
    </ligand>
</feature>
<keyword evidence="11" id="KW-0511">Multifunctional enzyme</keyword>
<comment type="function">
    <text evidence="1 14">Converts 2,5-diamino-6-(ribosylamino)-4(3h)-pyrimidinone 5'-phosphate into 5-amino-6-(ribosylamino)-2,4(1h,3h)-pyrimidinedione 5'-phosphate.</text>
</comment>
<feature type="binding site" evidence="16">
    <location>
        <position position="198"/>
    </location>
    <ligand>
        <name>substrate</name>
    </ligand>
</feature>
<evidence type="ECO:0000259" key="18">
    <source>
        <dbReference type="PROSITE" id="PS51747"/>
    </source>
</evidence>
<gene>
    <name evidence="19" type="ORF">SAMN04489726_7902</name>
</gene>
<dbReference type="EC" id="1.1.1.193" evidence="14"/>
<feature type="binding site" evidence="16">
    <location>
        <position position="214"/>
    </location>
    <ligand>
        <name>NADP(+)</name>
        <dbReference type="ChEBI" id="CHEBI:58349"/>
    </ligand>
</feature>
<evidence type="ECO:0000256" key="7">
    <source>
        <dbReference type="ARBA" id="ARBA00022723"/>
    </source>
</evidence>
<dbReference type="InterPro" id="IPR016193">
    <property type="entry name" value="Cytidine_deaminase-like"/>
</dbReference>
<dbReference type="EC" id="3.5.4.26" evidence="14"/>
<dbReference type="UniPathway" id="UPA00275">
    <property type="reaction ID" value="UER00401"/>
</dbReference>
<dbReference type="InterPro" id="IPR002125">
    <property type="entry name" value="CMP_dCMP_dom"/>
</dbReference>
<evidence type="ECO:0000313" key="20">
    <source>
        <dbReference type="Proteomes" id="UP000183376"/>
    </source>
</evidence>
<dbReference type="RefSeq" id="WP_052407400.1">
    <property type="nucleotide sequence ID" value="NZ_JOEF01000010.1"/>
</dbReference>
<dbReference type="InterPro" id="IPR004794">
    <property type="entry name" value="Eubact_RibD"/>
</dbReference>
<reference evidence="19 20" key="1">
    <citation type="submission" date="2016-10" db="EMBL/GenBank/DDBJ databases">
        <authorList>
            <person name="de Groot N.N."/>
        </authorList>
    </citation>
    <scope>NUCLEOTIDE SEQUENCE [LARGE SCALE GENOMIC DNA]</scope>
    <source>
        <strain evidence="19 20">DSM 44149</strain>
    </source>
</reference>
<keyword evidence="7 14" id="KW-0479">Metal-binding</keyword>
<evidence type="ECO:0000256" key="9">
    <source>
        <dbReference type="ARBA" id="ARBA00022857"/>
    </source>
</evidence>
<dbReference type="InterPro" id="IPR016192">
    <property type="entry name" value="APOBEC/CMP_deaminase_Zn-bd"/>
</dbReference>
<evidence type="ECO:0000256" key="5">
    <source>
        <dbReference type="ARBA" id="ARBA00007417"/>
    </source>
</evidence>
<dbReference type="PANTHER" id="PTHR38011:SF7">
    <property type="entry name" value="2,5-DIAMINO-6-RIBOSYLAMINO-4(3H)-PYRIMIDINONE 5'-PHOSPHATE REDUCTASE"/>
    <property type="match status" value="1"/>
</dbReference>
<dbReference type="Gene3D" id="3.40.430.10">
    <property type="entry name" value="Dihydrofolate Reductase, subunit A"/>
    <property type="match status" value="2"/>
</dbReference>
<dbReference type="SUPFAM" id="SSF53597">
    <property type="entry name" value="Dihydrofolate reductase-like"/>
    <property type="match status" value="1"/>
</dbReference>
<keyword evidence="10 14" id="KW-0560">Oxidoreductase</keyword>
<dbReference type="InterPro" id="IPR050765">
    <property type="entry name" value="Riboflavin_Biosynth_HTPR"/>
</dbReference>
<feature type="binding site" evidence="16">
    <location>
        <position position="168"/>
    </location>
    <ligand>
        <name>NADP(+)</name>
        <dbReference type="ChEBI" id="CHEBI:58349"/>
    </ligand>
</feature>
<comment type="catalytic activity">
    <reaction evidence="13 14">
        <text>2,5-diamino-6-hydroxy-4-(5-phosphoribosylamino)-pyrimidine + H2O + H(+) = 5-amino-6-(5-phospho-D-ribosylamino)uracil + NH4(+)</text>
        <dbReference type="Rhea" id="RHEA:21868"/>
        <dbReference type="ChEBI" id="CHEBI:15377"/>
        <dbReference type="ChEBI" id="CHEBI:15378"/>
        <dbReference type="ChEBI" id="CHEBI:28938"/>
        <dbReference type="ChEBI" id="CHEBI:58453"/>
        <dbReference type="ChEBI" id="CHEBI:58614"/>
        <dbReference type="EC" id="3.5.4.26"/>
    </reaction>
</comment>
<comment type="similarity">
    <text evidence="4 14">In the N-terminal section; belongs to the cytidine and deoxycytidylate deaminase family.</text>
</comment>
<dbReference type="PROSITE" id="PS00903">
    <property type="entry name" value="CYT_DCMP_DEAMINASES_1"/>
    <property type="match status" value="1"/>
</dbReference>
<evidence type="ECO:0000256" key="11">
    <source>
        <dbReference type="ARBA" id="ARBA00023268"/>
    </source>
</evidence>
<evidence type="ECO:0000256" key="12">
    <source>
        <dbReference type="ARBA" id="ARBA00049861"/>
    </source>
</evidence>
<comment type="pathway">
    <text evidence="3 14">Cofactor biosynthesis; riboflavin biosynthesis; 5-amino-6-(D-ribitylamino)uracil from GTP: step 3/4.</text>
</comment>
<feature type="binding site" evidence="17">
    <location>
        <position position="64"/>
    </location>
    <ligand>
        <name>Zn(2+)</name>
        <dbReference type="ChEBI" id="CHEBI:29105"/>
        <note>catalytic</note>
    </ligand>
</feature>
<comment type="pathway">
    <text evidence="2 14">Cofactor biosynthesis; riboflavin biosynthesis; 5-amino-6-(D-ribitylamino)uracil from GTP: step 2/4.</text>
</comment>
<accession>A0A1H0DN82</accession>
<dbReference type="Proteomes" id="UP000183376">
    <property type="component" value="Chromosome I"/>
</dbReference>
<dbReference type="PROSITE" id="PS51747">
    <property type="entry name" value="CYT_DCMP_DEAMINASES_2"/>
    <property type="match status" value="1"/>
</dbReference>
<feature type="domain" description="CMP/dCMP-type deaminase" evidence="18">
    <location>
        <begin position="14"/>
        <end position="125"/>
    </location>
</feature>
<evidence type="ECO:0000256" key="6">
    <source>
        <dbReference type="ARBA" id="ARBA00022619"/>
    </source>
</evidence>
<dbReference type="GO" id="GO:0008270">
    <property type="term" value="F:zinc ion binding"/>
    <property type="evidence" value="ECO:0007669"/>
    <property type="project" value="InterPro"/>
</dbReference>
<feature type="binding site" evidence="16">
    <location>
        <position position="182"/>
    </location>
    <ligand>
        <name>substrate</name>
    </ligand>
</feature>
<evidence type="ECO:0000256" key="17">
    <source>
        <dbReference type="PIRSR" id="PIRSR006769-3"/>
    </source>
</evidence>
<sequence>MSSVSKPGPASGSSALELAMRSAIAVSEGVRGLTSPNPPVGCMIVDARGKPVGFGGTSPPGQAHAEVVALRMAGTAARGGTAFVTLEPCAHHGRTPPCADALLEAGIAQVYYAVDDPFPAAAGGAQRLRDAGVTVHSGLLAEEVRTGPLRAWLHYARTGRPHVTWKFASTVDGRISAEDGTSRWISSPESRAEVHALRLKVDAVIVGTGTVLADDPQLTTRPPANEPAMRQPLRVVVGERDIPVGARVLDDAAETVHLRTRDPHQVLATLAERGVVDVLLEGGSRLAGAFWESGLIDRALVYMAPMLLGAGTPVLDGIGVGTIGDALPLAFESATMIGPDVRISAVPARD</sequence>
<evidence type="ECO:0000256" key="14">
    <source>
        <dbReference type="PIRNR" id="PIRNR006769"/>
    </source>
</evidence>
<keyword evidence="14" id="KW-0378">Hydrolase</keyword>
<dbReference type="GO" id="GO:0008835">
    <property type="term" value="F:diaminohydroxyphosphoribosylaminopyrimidine deaminase activity"/>
    <property type="evidence" value="ECO:0007669"/>
    <property type="project" value="UniProtKB-EC"/>
</dbReference>
<dbReference type="OrthoDB" id="9800865at2"/>
<dbReference type="EMBL" id="LT629701">
    <property type="protein sequence ID" value="SDN71605.1"/>
    <property type="molecule type" value="Genomic_DNA"/>
</dbReference>
<keyword evidence="9 14" id="KW-0521">NADP</keyword>
<dbReference type="Pfam" id="PF01872">
    <property type="entry name" value="RibD_C"/>
    <property type="match status" value="1"/>
</dbReference>
<feature type="binding site" evidence="16">
    <location>
        <position position="210"/>
    </location>
    <ligand>
        <name>NADP(+)</name>
        <dbReference type="ChEBI" id="CHEBI:58349"/>
    </ligand>
</feature>
<dbReference type="SUPFAM" id="SSF53927">
    <property type="entry name" value="Cytidine deaminase-like"/>
    <property type="match status" value="1"/>
</dbReference>
<dbReference type="eggNOG" id="COG1985">
    <property type="taxonomic scope" value="Bacteria"/>
</dbReference>
<dbReference type="STRING" id="211114.SAMN04489726_7902"/>
<protein>
    <recommendedName>
        <fullName evidence="14">Riboflavin biosynthesis protein RibD</fullName>
    </recommendedName>
    <domain>
        <recommendedName>
            <fullName evidence="14">Diaminohydroxyphosphoribosylaminopyrimidine deaminase</fullName>
            <shortName evidence="14">DRAP deaminase</shortName>
            <ecNumber evidence="14">3.5.4.26</ecNumber>
        </recommendedName>
        <alternativeName>
            <fullName evidence="14">Riboflavin-specific deaminase</fullName>
        </alternativeName>
    </domain>
    <domain>
        <recommendedName>
            <fullName evidence="14">5-amino-6-(5-phosphoribosylamino)uracil reductase</fullName>
            <ecNumber evidence="14">1.1.1.193</ecNumber>
        </recommendedName>
        <alternativeName>
            <fullName evidence="14">HTP reductase</fullName>
        </alternativeName>
    </domain>
</protein>
<dbReference type="InterPro" id="IPR002734">
    <property type="entry name" value="RibDG_C"/>
</dbReference>
<feature type="binding site" evidence="17">
    <location>
        <position position="89"/>
    </location>
    <ligand>
        <name>Zn(2+)</name>
        <dbReference type="ChEBI" id="CHEBI:29105"/>
        <note>catalytic</note>
    </ligand>
</feature>
<evidence type="ECO:0000256" key="2">
    <source>
        <dbReference type="ARBA" id="ARBA00004882"/>
    </source>
</evidence>
<dbReference type="CDD" id="cd01284">
    <property type="entry name" value="Riboflavin_deaminase-reductase"/>
    <property type="match status" value="1"/>
</dbReference>
<dbReference type="AlphaFoldDB" id="A0A1H0DN82"/>
<keyword evidence="6 14" id="KW-0686">Riboflavin biosynthesis</keyword>
<evidence type="ECO:0000256" key="3">
    <source>
        <dbReference type="ARBA" id="ARBA00004910"/>
    </source>
</evidence>